<evidence type="ECO:0000256" key="4">
    <source>
        <dbReference type="ARBA" id="ARBA00022741"/>
    </source>
</evidence>
<dbReference type="PANTHER" id="PTHR24346:SF56">
    <property type="entry name" value="SERINE_THREONINE-PROTEIN KINASE MARK2"/>
    <property type="match status" value="1"/>
</dbReference>
<accession>G5B1C6</accession>
<evidence type="ECO:0000256" key="8">
    <source>
        <dbReference type="ARBA" id="ARBA00048679"/>
    </source>
</evidence>
<gene>
    <name evidence="11" type="ORF">GW7_13215</name>
</gene>
<feature type="compositionally biased region" description="Basic and acidic residues" evidence="9">
    <location>
        <begin position="88"/>
        <end position="99"/>
    </location>
</feature>
<dbReference type="PANTHER" id="PTHR24346">
    <property type="entry name" value="MAP/MICROTUBULE AFFINITY-REGULATING KINASE"/>
    <property type="match status" value="1"/>
</dbReference>
<sequence>MNIKISDFGFINEFTFENKLDTFCGSSPYATPELFQGKKYGGSQVDVWILGVVLCTLVRGSLPFDHQAGPAVPTSNSYSKMTRINNTENKRPEEDREAGQKPAALPKSLPGPCLAWKGRPLHQLKQKQDLPTSGEDQPRPGLHPEQRRQHSPLRVPVAFRSAHKTSSSGGAPDQLISPGCVQSKHLPRWPAPTGVGPAEFALQCDPTSPSGHGQGWWGTSGNIFSKFTSKFVRRNLNEAESKD</sequence>
<dbReference type="Pfam" id="PF00069">
    <property type="entry name" value="Pkinase"/>
    <property type="match status" value="1"/>
</dbReference>
<dbReference type="InterPro" id="IPR011009">
    <property type="entry name" value="Kinase-like_dom_sf"/>
</dbReference>
<dbReference type="SUPFAM" id="SSF56112">
    <property type="entry name" value="Protein kinase-like (PK-like)"/>
    <property type="match status" value="1"/>
</dbReference>
<reference evidence="11 12" key="1">
    <citation type="journal article" date="2011" name="Nature">
        <title>Genome sequencing reveals insights into physiology and longevity of the naked mole rat.</title>
        <authorList>
            <person name="Kim E.B."/>
            <person name="Fang X."/>
            <person name="Fushan A.A."/>
            <person name="Huang Z."/>
            <person name="Lobanov A.V."/>
            <person name="Han L."/>
            <person name="Marino S.M."/>
            <person name="Sun X."/>
            <person name="Turanov A.A."/>
            <person name="Yang P."/>
            <person name="Yim S.H."/>
            <person name="Zhao X."/>
            <person name="Kasaikina M.V."/>
            <person name="Stoletzki N."/>
            <person name="Peng C."/>
            <person name="Polak P."/>
            <person name="Xiong Z."/>
            <person name="Kiezun A."/>
            <person name="Zhu Y."/>
            <person name="Chen Y."/>
            <person name="Kryukov G.V."/>
            <person name="Zhang Q."/>
            <person name="Peshkin L."/>
            <person name="Yang L."/>
            <person name="Bronson R.T."/>
            <person name="Buffenstein R."/>
            <person name="Wang B."/>
            <person name="Han C."/>
            <person name="Li Q."/>
            <person name="Chen L."/>
            <person name="Zhao W."/>
            <person name="Sunyaev S.R."/>
            <person name="Park T.J."/>
            <person name="Zhang G."/>
            <person name="Wang J."/>
            <person name="Gladyshev V.N."/>
        </authorList>
    </citation>
    <scope>NUCLEOTIDE SEQUENCE [LARGE SCALE GENOMIC DNA]</scope>
</reference>
<dbReference type="STRING" id="10181.G5B1C6"/>
<keyword evidence="3" id="KW-0808">Transferase</keyword>
<evidence type="ECO:0000313" key="11">
    <source>
        <dbReference type="EMBL" id="EHB03087.1"/>
    </source>
</evidence>
<evidence type="ECO:0000256" key="9">
    <source>
        <dbReference type="SAM" id="MobiDB-lite"/>
    </source>
</evidence>
<dbReference type="AlphaFoldDB" id="G5B1C6"/>
<dbReference type="PROSITE" id="PS50011">
    <property type="entry name" value="PROTEIN_KINASE_DOM"/>
    <property type="match status" value="1"/>
</dbReference>
<feature type="region of interest" description="Disordered" evidence="9">
    <location>
        <begin position="125"/>
        <end position="183"/>
    </location>
</feature>
<evidence type="ECO:0000259" key="10">
    <source>
        <dbReference type="PROSITE" id="PS50011"/>
    </source>
</evidence>
<name>G5B1C6_HETGA</name>
<evidence type="ECO:0000256" key="1">
    <source>
        <dbReference type="ARBA" id="ARBA00012513"/>
    </source>
</evidence>
<evidence type="ECO:0000313" key="12">
    <source>
        <dbReference type="Proteomes" id="UP000006813"/>
    </source>
</evidence>
<dbReference type="EMBL" id="JH167925">
    <property type="protein sequence ID" value="EHB03087.1"/>
    <property type="molecule type" value="Genomic_DNA"/>
</dbReference>
<dbReference type="EC" id="2.7.11.1" evidence="1"/>
<evidence type="ECO:0000256" key="5">
    <source>
        <dbReference type="ARBA" id="ARBA00022777"/>
    </source>
</evidence>
<dbReference type="GO" id="GO:0005737">
    <property type="term" value="C:cytoplasm"/>
    <property type="evidence" value="ECO:0007669"/>
    <property type="project" value="TreeGrafter"/>
</dbReference>
<dbReference type="InParanoid" id="G5B1C6"/>
<evidence type="ECO:0000256" key="6">
    <source>
        <dbReference type="ARBA" id="ARBA00022840"/>
    </source>
</evidence>
<keyword evidence="6" id="KW-0067">ATP-binding</keyword>
<feature type="domain" description="Protein kinase" evidence="10">
    <location>
        <begin position="1"/>
        <end position="243"/>
    </location>
</feature>
<evidence type="ECO:0000256" key="3">
    <source>
        <dbReference type="ARBA" id="ARBA00022679"/>
    </source>
</evidence>
<dbReference type="GO" id="GO:0000226">
    <property type="term" value="P:microtubule cytoskeleton organization"/>
    <property type="evidence" value="ECO:0007669"/>
    <property type="project" value="TreeGrafter"/>
</dbReference>
<organism evidence="11 12">
    <name type="scientific">Heterocephalus glaber</name>
    <name type="common">Naked mole rat</name>
    <dbReference type="NCBI Taxonomy" id="10181"/>
    <lineage>
        <taxon>Eukaryota</taxon>
        <taxon>Metazoa</taxon>
        <taxon>Chordata</taxon>
        <taxon>Craniata</taxon>
        <taxon>Vertebrata</taxon>
        <taxon>Euteleostomi</taxon>
        <taxon>Mammalia</taxon>
        <taxon>Eutheria</taxon>
        <taxon>Euarchontoglires</taxon>
        <taxon>Glires</taxon>
        <taxon>Rodentia</taxon>
        <taxon>Hystricomorpha</taxon>
        <taxon>Bathyergidae</taxon>
        <taxon>Heterocephalus</taxon>
    </lineage>
</organism>
<evidence type="ECO:0000256" key="2">
    <source>
        <dbReference type="ARBA" id="ARBA00022527"/>
    </source>
</evidence>
<keyword evidence="5 11" id="KW-0418">Kinase</keyword>
<comment type="catalytic activity">
    <reaction evidence="7">
        <text>L-threonyl-[protein] + ATP = O-phospho-L-threonyl-[protein] + ADP + H(+)</text>
        <dbReference type="Rhea" id="RHEA:46608"/>
        <dbReference type="Rhea" id="RHEA-COMP:11060"/>
        <dbReference type="Rhea" id="RHEA-COMP:11605"/>
        <dbReference type="ChEBI" id="CHEBI:15378"/>
        <dbReference type="ChEBI" id="CHEBI:30013"/>
        <dbReference type="ChEBI" id="CHEBI:30616"/>
        <dbReference type="ChEBI" id="CHEBI:61977"/>
        <dbReference type="ChEBI" id="CHEBI:456216"/>
        <dbReference type="EC" id="2.7.11.1"/>
    </reaction>
</comment>
<dbReference type="InterPro" id="IPR000719">
    <property type="entry name" value="Prot_kinase_dom"/>
</dbReference>
<keyword evidence="4" id="KW-0547">Nucleotide-binding</keyword>
<evidence type="ECO:0000256" key="7">
    <source>
        <dbReference type="ARBA" id="ARBA00047899"/>
    </source>
</evidence>
<keyword evidence="2" id="KW-0723">Serine/threonine-protein kinase</keyword>
<feature type="region of interest" description="Disordered" evidence="9">
    <location>
        <begin position="87"/>
        <end position="112"/>
    </location>
</feature>
<dbReference type="Gene3D" id="1.10.510.10">
    <property type="entry name" value="Transferase(Phosphotransferase) domain 1"/>
    <property type="match status" value="1"/>
</dbReference>
<feature type="compositionally biased region" description="Basic and acidic residues" evidence="9">
    <location>
        <begin position="136"/>
        <end position="148"/>
    </location>
</feature>
<comment type="catalytic activity">
    <reaction evidence="8">
        <text>L-seryl-[protein] + ATP = O-phospho-L-seryl-[protein] + ADP + H(+)</text>
        <dbReference type="Rhea" id="RHEA:17989"/>
        <dbReference type="Rhea" id="RHEA-COMP:9863"/>
        <dbReference type="Rhea" id="RHEA-COMP:11604"/>
        <dbReference type="ChEBI" id="CHEBI:15378"/>
        <dbReference type="ChEBI" id="CHEBI:29999"/>
        <dbReference type="ChEBI" id="CHEBI:30616"/>
        <dbReference type="ChEBI" id="CHEBI:83421"/>
        <dbReference type="ChEBI" id="CHEBI:456216"/>
        <dbReference type="EC" id="2.7.11.1"/>
    </reaction>
</comment>
<dbReference type="Proteomes" id="UP000006813">
    <property type="component" value="Unassembled WGS sequence"/>
</dbReference>
<dbReference type="GO" id="GO:0005524">
    <property type="term" value="F:ATP binding"/>
    <property type="evidence" value="ECO:0007669"/>
    <property type="project" value="UniProtKB-KW"/>
</dbReference>
<dbReference type="GO" id="GO:0035556">
    <property type="term" value="P:intracellular signal transduction"/>
    <property type="evidence" value="ECO:0007669"/>
    <property type="project" value="TreeGrafter"/>
</dbReference>
<protein>
    <recommendedName>
        <fullName evidence="1">non-specific serine/threonine protein kinase</fullName>
        <ecNumber evidence="1">2.7.11.1</ecNumber>
    </recommendedName>
</protein>
<proteinExistence type="predicted"/>
<dbReference type="GO" id="GO:0050321">
    <property type="term" value="F:tau-protein kinase activity"/>
    <property type="evidence" value="ECO:0007669"/>
    <property type="project" value="TreeGrafter"/>
</dbReference>